<dbReference type="Gene3D" id="2.60.120.620">
    <property type="entry name" value="q2cbj1_9rhob like domain"/>
    <property type="match status" value="1"/>
</dbReference>
<feature type="region of interest" description="Disordered" evidence="1">
    <location>
        <begin position="199"/>
        <end position="237"/>
    </location>
</feature>
<proteinExistence type="predicted"/>
<feature type="region of interest" description="Disordered" evidence="1">
    <location>
        <begin position="372"/>
        <end position="444"/>
    </location>
</feature>
<dbReference type="Proteomes" id="UP001224775">
    <property type="component" value="Unassembled WGS sequence"/>
</dbReference>
<feature type="compositionally biased region" description="Acidic residues" evidence="1">
    <location>
        <begin position="417"/>
        <end position="431"/>
    </location>
</feature>
<organism evidence="2 3">
    <name type="scientific">Skeletonema marinoi</name>
    <dbReference type="NCBI Taxonomy" id="267567"/>
    <lineage>
        <taxon>Eukaryota</taxon>
        <taxon>Sar</taxon>
        <taxon>Stramenopiles</taxon>
        <taxon>Ochrophyta</taxon>
        <taxon>Bacillariophyta</taxon>
        <taxon>Coscinodiscophyceae</taxon>
        <taxon>Thalassiosirophycidae</taxon>
        <taxon>Thalassiosirales</taxon>
        <taxon>Skeletonemataceae</taxon>
        <taxon>Skeletonema</taxon>
        <taxon>Skeletonema marinoi-dohrnii complex</taxon>
    </lineage>
</organism>
<evidence type="ECO:0000256" key="1">
    <source>
        <dbReference type="SAM" id="MobiDB-lite"/>
    </source>
</evidence>
<gene>
    <name evidence="2" type="ORF">QTG54_012565</name>
</gene>
<protein>
    <recommendedName>
        <fullName evidence="4">Phytanoyl-CoA dioxygenase</fullName>
    </recommendedName>
</protein>
<reference evidence="2" key="1">
    <citation type="submission" date="2023-06" db="EMBL/GenBank/DDBJ databases">
        <title>Survivors Of The Sea: Transcriptome response of Skeletonema marinoi to long-term dormancy.</title>
        <authorList>
            <person name="Pinder M.I.M."/>
            <person name="Kourtchenko O."/>
            <person name="Robertson E.K."/>
            <person name="Larsson T."/>
            <person name="Maumus F."/>
            <person name="Osuna-Cruz C.M."/>
            <person name="Vancaester E."/>
            <person name="Stenow R."/>
            <person name="Vandepoele K."/>
            <person name="Ploug H."/>
            <person name="Bruchert V."/>
            <person name="Godhe A."/>
            <person name="Topel M."/>
        </authorList>
    </citation>
    <scope>NUCLEOTIDE SEQUENCE</scope>
    <source>
        <strain evidence="2">R05AC</strain>
    </source>
</reference>
<feature type="compositionally biased region" description="Basic and acidic residues" evidence="1">
    <location>
        <begin position="382"/>
        <end position="397"/>
    </location>
</feature>
<sequence length="444" mass="50852">MHPLISRWSDEDFWRKLCPHLSISTNGDGDSCTSTSNVQPKYYEQKERQELLDRLIDDGYALLDEPCNDGLKEKVGKAISNLELQHSIPATFALLFNETWQLAAESKQLLLQKQNEGILQSHGKMRFNFDMLAWHIDPRRKQVGFSPHRDRQPDTLDALKQSFYSDGQAKYITHWIALADANPNNSCLYVIPKQFDPGYLEGDDPPESSTDESKTDSENNTESSSSDSGSFSDPLSRALPTKQSYQNIRALPRKEGESIIFTHRILHWGSAGNPRASKLHPRVAISFVYSDVDYEAPYLTNFSMDDDKLPPFSLRLLLVCSQLLIYYQRFDNLTTQHLRACYEYCKQHADELNDAYRKKVFVEFVKAMKERRDGVEDDGDDDKAALVKDKEGSRNDNDGDDSDDEEAMLEAMLENSDQFDDDFDDEYYDSDDCGKHKSKRARIG</sequence>
<keyword evidence="3" id="KW-1185">Reference proteome</keyword>
<evidence type="ECO:0000313" key="2">
    <source>
        <dbReference type="EMBL" id="KAK1736543.1"/>
    </source>
</evidence>
<accession>A0AAD9D8E8</accession>
<evidence type="ECO:0008006" key="4">
    <source>
        <dbReference type="Google" id="ProtNLM"/>
    </source>
</evidence>
<comment type="caution">
    <text evidence="2">The sequence shown here is derived from an EMBL/GenBank/DDBJ whole genome shotgun (WGS) entry which is preliminary data.</text>
</comment>
<dbReference type="AlphaFoldDB" id="A0AAD9D8E8"/>
<evidence type="ECO:0000313" key="3">
    <source>
        <dbReference type="Proteomes" id="UP001224775"/>
    </source>
</evidence>
<feature type="compositionally biased region" description="Low complexity" evidence="1">
    <location>
        <begin position="218"/>
        <end position="233"/>
    </location>
</feature>
<feature type="compositionally biased region" description="Acidic residues" evidence="1">
    <location>
        <begin position="398"/>
        <end position="408"/>
    </location>
</feature>
<feature type="compositionally biased region" description="Acidic residues" evidence="1">
    <location>
        <begin position="201"/>
        <end position="210"/>
    </location>
</feature>
<dbReference type="EMBL" id="JATAAI010000028">
    <property type="protein sequence ID" value="KAK1736543.1"/>
    <property type="molecule type" value="Genomic_DNA"/>
</dbReference>
<dbReference type="SUPFAM" id="SSF51197">
    <property type="entry name" value="Clavaminate synthase-like"/>
    <property type="match status" value="1"/>
</dbReference>
<name>A0AAD9D8E8_9STRA</name>